<gene>
    <name evidence="2" type="ORF">B0H65DRAFT_470586</name>
</gene>
<feature type="region of interest" description="Disordered" evidence="1">
    <location>
        <begin position="83"/>
        <end position="106"/>
    </location>
</feature>
<name>A0AAE0MS90_9PEZI</name>
<dbReference type="Proteomes" id="UP001278500">
    <property type="component" value="Unassembled WGS sequence"/>
</dbReference>
<keyword evidence="3" id="KW-1185">Reference proteome</keyword>
<evidence type="ECO:0000313" key="3">
    <source>
        <dbReference type="Proteomes" id="UP001278500"/>
    </source>
</evidence>
<organism evidence="2 3">
    <name type="scientific">Neurospora tetraspora</name>
    <dbReference type="NCBI Taxonomy" id="94610"/>
    <lineage>
        <taxon>Eukaryota</taxon>
        <taxon>Fungi</taxon>
        <taxon>Dikarya</taxon>
        <taxon>Ascomycota</taxon>
        <taxon>Pezizomycotina</taxon>
        <taxon>Sordariomycetes</taxon>
        <taxon>Sordariomycetidae</taxon>
        <taxon>Sordariales</taxon>
        <taxon>Sordariaceae</taxon>
        <taxon>Neurospora</taxon>
    </lineage>
</organism>
<protein>
    <submittedName>
        <fullName evidence="2">Uncharacterized protein</fullName>
    </submittedName>
</protein>
<sequence>MGTACIGERVPDQFIIIYNLHLKYHQKTTSYHESTDKHQTYNNQTHTHKQSKMSVIRLSASALRPVAARRIAPVSRTAFNQTRSVSSNGDELGGVQGSEPATKPNRYNVRAGTITAIGVLAAGGYMLYKKGEEKNTSPLGASQ</sequence>
<dbReference type="GeneID" id="87864202"/>
<dbReference type="EMBL" id="JAUEPP010000005">
    <property type="protein sequence ID" value="KAK3343167.1"/>
    <property type="molecule type" value="Genomic_DNA"/>
</dbReference>
<evidence type="ECO:0000313" key="2">
    <source>
        <dbReference type="EMBL" id="KAK3343167.1"/>
    </source>
</evidence>
<evidence type="ECO:0000256" key="1">
    <source>
        <dbReference type="SAM" id="MobiDB-lite"/>
    </source>
</evidence>
<accession>A0AAE0MS90</accession>
<comment type="caution">
    <text evidence="2">The sequence shown here is derived from an EMBL/GenBank/DDBJ whole genome shotgun (WGS) entry which is preliminary data.</text>
</comment>
<dbReference type="AlphaFoldDB" id="A0AAE0MS90"/>
<reference evidence="2" key="2">
    <citation type="submission" date="2023-06" db="EMBL/GenBank/DDBJ databases">
        <authorList>
            <consortium name="Lawrence Berkeley National Laboratory"/>
            <person name="Haridas S."/>
            <person name="Hensen N."/>
            <person name="Bonometti L."/>
            <person name="Westerberg I."/>
            <person name="Brannstrom I.O."/>
            <person name="Guillou S."/>
            <person name="Cros-Aarteil S."/>
            <person name="Calhoun S."/>
            <person name="Kuo A."/>
            <person name="Mondo S."/>
            <person name="Pangilinan J."/>
            <person name="Riley R."/>
            <person name="Labutti K."/>
            <person name="Andreopoulos B."/>
            <person name="Lipzen A."/>
            <person name="Chen C."/>
            <person name="Yanf M."/>
            <person name="Daum C."/>
            <person name="Ng V."/>
            <person name="Clum A."/>
            <person name="Steindorff A."/>
            <person name="Ohm R."/>
            <person name="Martin F."/>
            <person name="Silar P."/>
            <person name="Natvig D."/>
            <person name="Lalanne C."/>
            <person name="Gautier V."/>
            <person name="Ament-Velasquez S.L."/>
            <person name="Kruys A."/>
            <person name="Hutchinson M.I."/>
            <person name="Powell A.J."/>
            <person name="Barry K."/>
            <person name="Miller A.N."/>
            <person name="Grigoriev I.V."/>
            <person name="Debuchy R."/>
            <person name="Gladieux P."/>
            <person name="Thoren M.H."/>
            <person name="Johannesson H."/>
        </authorList>
    </citation>
    <scope>NUCLEOTIDE SEQUENCE</scope>
    <source>
        <strain evidence="2">CBS 560.94</strain>
    </source>
</reference>
<dbReference type="RefSeq" id="XP_062680960.1">
    <property type="nucleotide sequence ID" value="XM_062827048.1"/>
</dbReference>
<reference evidence="2" key="1">
    <citation type="journal article" date="2023" name="Mol. Phylogenet. Evol.">
        <title>Genome-scale phylogeny and comparative genomics of the fungal order Sordariales.</title>
        <authorList>
            <person name="Hensen N."/>
            <person name="Bonometti L."/>
            <person name="Westerberg I."/>
            <person name="Brannstrom I.O."/>
            <person name="Guillou S."/>
            <person name="Cros-Aarteil S."/>
            <person name="Calhoun S."/>
            <person name="Haridas S."/>
            <person name="Kuo A."/>
            <person name="Mondo S."/>
            <person name="Pangilinan J."/>
            <person name="Riley R."/>
            <person name="LaButti K."/>
            <person name="Andreopoulos B."/>
            <person name="Lipzen A."/>
            <person name="Chen C."/>
            <person name="Yan M."/>
            <person name="Daum C."/>
            <person name="Ng V."/>
            <person name="Clum A."/>
            <person name="Steindorff A."/>
            <person name="Ohm R.A."/>
            <person name="Martin F."/>
            <person name="Silar P."/>
            <person name="Natvig D.O."/>
            <person name="Lalanne C."/>
            <person name="Gautier V."/>
            <person name="Ament-Velasquez S.L."/>
            <person name="Kruys A."/>
            <person name="Hutchinson M.I."/>
            <person name="Powell A.J."/>
            <person name="Barry K."/>
            <person name="Miller A.N."/>
            <person name="Grigoriev I.V."/>
            <person name="Debuchy R."/>
            <person name="Gladieux P."/>
            <person name="Hiltunen Thoren M."/>
            <person name="Johannesson H."/>
        </authorList>
    </citation>
    <scope>NUCLEOTIDE SEQUENCE</scope>
    <source>
        <strain evidence="2">CBS 560.94</strain>
    </source>
</reference>
<proteinExistence type="predicted"/>